<accession>A0A368JR40</accession>
<dbReference type="AlphaFoldDB" id="A0A368JR40"/>
<reference evidence="1 2" key="1">
    <citation type="submission" date="2018-07" db="EMBL/GenBank/DDBJ databases">
        <title>Genome analysis of Larkinella rosea.</title>
        <authorList>
            <person name="Zhou Z."/>
            <person name="Wang G."/>
        </authorList>
    </citation>
    <scope>NUCLEOTIDE SEQUENCE [LARGE SCALE GENOMIC DNA]</scope>
    <source>
        <strain evidence="2">zzj9</strain>
    </source>
</reference>
<dbReference type="Gene3D" id="3.90.550.10">
    <property type="entry name" value="Spore Coat Polysaccharide Biosynthesis Protein SpsA, Chain A"/>
    <property type="match status" value="1"/>
</dbReference>
<comment type="caution">
    <text evidence="1">The sequence shown here is derived from an EMBL/GenBank/DDBJ whole genome shotgun (WGS) entry which is preliminary data.</text>
</comment>
<keyword evidence="2" id="KW-1185">Reference proteome</keyword>
<name>A0A368JR40_9BACT</name>
<keyword evidence="1" id="KW-0808">Transferase</keyword>
<gene>
    <name evidence="1" type="ORF">DUE52_07230</name>
</gene>
<dbReference type="GO" id="GO:0016740">
    <property type="term" value="F:transferase activity"/>
    <property type="evidence" value="ECO:0007669"/>
    <property type="project" value="UniProtKB-KW"/>
</dbReference>
<dbReference type="RefSeq" id="WP_114405315.1">
    <property type="nucleotide sequence ID" value="NZ_QOWE01000005.1"/>
</dbReference>
<evidence type="ECO:0000313" key="2">
    <source>
        <dbReference type="Proteomes" id="UP000253383"/>
    </source>
</evidence>
<dbReference type="OrthoDB" id="9785375at2"/>
<proteinExistence type="predicted"/>
<sequence>MPLAPIVLFCYNRVDHLRETINYLAKNPLAKESILYIFSDGPKTNPAVGKEDAEKVQKVRSYLPTIEGFADVRIKEAVTNQGLANSVIRGVTEVIEQHGRVIVMEDDIICTTDFLDFQNAALDFYEHHPLVFSISGYLYPFSIPSTYSEDVLLLPRASSLGWSTWKNRWELADWSVADYAHFIQDSKARQAFSASGSDLIPMFAKQQKGLISSWAIRWSYTHFRQKRYCLYPIRSKVEHIGYDAGTNFGRFSRFQNTALHEGKIKLTADIQVDPEVVQNLKRHFKPSLLRQMINRYKYGI</sequence>
<organism evidence="1 2">
    <name type="scientific">Larkinella punicea</name>
    <dbReference type="NCBI Taxonomy" id="2315727"/>
    <lineage>
        <taxon>Bacteria</taxon>
        <taxon>Pseudomonadati</taxon>
        <taxon>Bacteroidota</taxon>
        <taxon>Cytophagia</taxon>
        <taxon>Cytophagales</taxon>
        <taxon>Spirosomataceae</taxon>
        <taxon>Larkinella</taxon>
    </lineage>
</organism>
<dbReference type="Proteomes" id="UP000253383">
    <property type="component" value="Unassembled WGS sequence"/>
</dbReference>
<protein>
    <submittedName>
        <fullName evidence="1">Sugar transferase</fullName>
    </submittedName>
</protein>
<dbReference type="EMBL" id="QOWE01000005">
    <property type="protein sequence ID" value="RCR70149.1"/>
    <property type="molecule type" value="Genomic_DNA"/>
</dbReference>
<dbReference type="InterPro" id="IPR029044">
    <property type="entry name" value="Nucleotide-diphossugar_trans"/>
</dbReference>
<dbReference type="SUPFAM" id="SSF53448">
    <property type="entry name" value="Nucleotide-diphospho-sugar transferases"/>
    <property type="match status" value="1"/>
</dbReference>
<evidence type="ECO:0000313" key="1">
    <source>
        <dbReference type="EMBL" id="RCR70149.1"/>
    </source>
</evidence>